<evidence type="ECO:0000313" key="1">
    <source>
        <dbReference type="EMBL" id="WLJ25617.1"/>
    </source>
</evidence>
<proteinExistence type="predicted"/>
<organism evidence="1">
    <name type="scientific">Corynebacterium phage HS03</name>
    <dbReference type="NCBI Taxonomy" id="3056390"/>
    <lineage>
        <taxon>Viruses</taxon>
    </lineage>
</organism>
<reference evidence="1" key="1">
    <citation type="submission" date="2023-04" db="EMBL/GenBank/DDBJ databases">
        <title>The human skin virome in hidradenitis suppurativa patients.</title>
        <authorList>
            <person name="Jansen D."/>
        </authorList>
    </citation>
    <scope>NUCLEOTIDE SEQUENCE</scope>
    <source>
        <strain evidence="1">VC1_JansenPhageC</strain>
    </source>
</reference>
<dbReference type="EMBL" id="OQ890313">
    <property type="protein sequence ID" value="WLJ25617.1"/>
    <property type="molecule type" value="Genomic_DNA"/>
</dbReference>
<sequence>MFVTPVEHLLTALRQVLDVPIYTKVPMAPDDLFLRLDVTSNEMTSPSSQETTIAVQTYGVDQDDTINLMGALRFILADEIYARNPKILWWEELTGPVEFPDPDTDNHYRWQLTGTMTTTLT</sequence>
<name>A0AA49X256_9VIRU</name>
<protein>
    <submittedName>
        <fullName evidence="1">Portal protein</fullName>
    </submittedName>
</protein>
<accession>A0AA49X256</accession>